<evidence type="ECO:0000313" key="3">
    <source>
        <dbReference type="Proteomes" id="UP000775129"/>
    </source>
</evidence>
<reference evidence="2" key="2">
    <citation type="submission" date="2021-09" db="EMBL/GenBank/DDBJ databases">
        <authorList>
            <person name="Gilroy R."/>
        </authorList>
    </citation>
    <scope>NUCLEOTIDE SEQUENCE</scope>
    <source>
        <strain evidence="2">1647</strain>
    </source>
</reference>
<dbReference type="AlphaFoldDB" id="A0A921GNN2"/>
<keyword evidence="1" id="KW-0812">Transmembrane</keyword>
<evidence type="ECO:0000313" key="2">
    <source>
        <dbReference type="EMBL" id="HJF49175.1"/>
    </source>
</evidence>
<keyword evidence="1" id="KW-1133">Transmembrane helix</keyword>
<name>A0A921GNN2_9MICO</name>
<feature type="transmembrane region" description="Helical" evidence="1">
    <location>
        <begin position="6"/>
        <end position="28"/>
    </location>
</feature>
<reference evidence="2" key="1">
    <citation type="journal article" date="2021" name="PeerJ">
        <title>Extensive microbial diversity within the chicken gut microbiome revealed by metagenomics and culture.</title>
        <authorList>
            <person name="Gilroy R."/>
            <person name="Ravi A."/>
            <person name="Getino M."/>
            <person name="Pursley I."/>
            <person name="Horton D.L."/>
            <person name="Alikhan N.F."/>
            <person name="Baker D."/>
            <person name="Gharbi K."/>
            <person name="Hall N."/>
            <person name="Watson M."/>
            <person name="Adriaenssens E.M."/>
            <person name="Foster-Nyarko E."/>
            <person name="Jarju S."/>
            <person name="Secka A."/>
            <person name="Antonio M."/>
            <person name="Oren A."/>
            <person name="Chaudhuri R.R."/>
            <person name="La Ragione R."/>
            <person name="Hildebrand F."/>
            <person name="Pallen M.J."/>
        </authorList>
    </citation>
    <scope>NUCLEOTIDE SEQUENCE</scope>
    <source>
        <strain evidence="2">1647</strain>
    </source>
</reference>
<proteinExistence type="predicted"/>
<dbReference type="Proteomes" id="UP000775129">
    <property type="component" value="Unassembled WGS sequence"/>
</dbReference>
<sequence length="62" mass="6260">MIIALVYVAAAAIALASLGLGLYALNGIRSRDEETLRPHVGRAALSAVAGLAAAVALVLLFT</sequence>
<comment type="caution">
    <text evidence="2">The sequence shown here is derived from an EMBL/GenBank/DDBJ whole genome shotgun (WGS) entry which is preliminary data.</text>
</comment>
<evidence type="ECO:0000256" key="1">
    <source>
        <dbReference type="SAM" id="Phobius"/>
    </source>
</evidence>
<organism evidence="2 3">
    <name type="scientific">Brachybacterium paraconglomeratum</name>
    <dbReference type="NCBI Taxonomy" id="173362"/>
    <lineage>
        <taxon>Bacteria</taxon>
        <taxon>Bacillati</taxon>
        <taxon>Actinomycetota</taxon>
        <taxon>Actinomycetes</taxon>
        <taxon>Micrococcales</taxon>
        <taxon>Dermabacteraceae</taxon>
        <taxon>Brachybacterium</taxon>
    </lineage>
</organism>
<dbReference type="EMBL" id="DYWO01000154">
    <property type="protein sequence ID" value="HJF49175.1"/>
    <property type="molecule type" value="Genomic_DNA"/>
</dbReference>
<protein>
    <submittedName>
        <fullName evidence="2">Uncharacterized protein</fullName>
    </submittedName>
</protein>
<keyword evidence="1" id="KW-0472">Membrane</keyword>
<feature type="transmembrane region" description="Helical" evidence="1">
    <location>
        <begin position="40"/>
        <end position="61"/>
    </location>
</feature>
<gene>
    <name evidence="2" type="ORF">K8W24_05155</name>
</gene>
<accession>A0A921GNN2</accession>